<dbReference type="PANTHER" id="PTHR33083">
    <property type="entry name" value="EXPRESSED PROTEIN"/>
    <property type="match status" value="1"/>
</dbReference>
<evidence type="ECO:0000313" key="4">
    <source>
        <dbReference type="Proteomes" id="UP001370490"/>
    </source>
</evidence>
<dbReference type="Pfam" id="PF04520">
    <property type="entry name" value="Senescence_reg"/>
    <property type="match status" value="1"/>
</dbReference>
<feature type="compositionally biased region" description="Acidic residues" evidence="2">
    <location>
        <begin position="16"/>
        <end position="27"/>
    </location>
</feature>
<reference evidence="3 4" key="1">
    <citation type="submission" date="2023-12" db="EMBL/GenBank/DDBJ databases">
        <title>A high-quality genome assembly for Dillenia turbinata (Dilleniales).</title>
        <authorList>
            <person name="Chanderbali A."/>
        </authorList>
    </citation>
    <scope>NUCLEOTIDE SEQUENCE [LARGE SCALE GENOMIC DNA]</scope>
    <source>
        <strain evidence="3">LSX21</strain>
        <tissue evidence="3">Leaf</tissue>
    </source>
</reference>
<protein>
    <submittedName>
        <fullName evidence="3">Senescence regulator S40</fullName>
    </submittedName>
</protein>
<dbReference type="EMBL" id="JBAMMX010000023">
    <property type="protein sequence ID" value="KAK6917288.1"/>
    <property type="molecule type" value="Genomic_DNA"/>
</dbReference>
<name>A0AAN8UI77_9MAGN</name>
<accession>A0AAN8UI77</accession>
<proteinExistence type="inferred from homology"/>
<comment type="similarity">
    <text evidence="1">Belongs to the senescence regulator S40 family.</text>
</comment>
<gene>
    <name evidence="3" type="ORF">RJ641_018039</name>
</gene>
<dbReference type="Proteomes" id="UP001370490">
    <property type="component" value="Unassembled WGS sequence"/>
</dbReference>
<sequence length="249" mass="28007">MGERFGVINTRSNEREVEEEEFEEEDVWGVMNEGEDVSPQMVRKSKDTSSSSSAWRVPTPSKMIPHNESSFSAPMKIPDRPRIYMKKNNNKKNYSNEGTSYCDNDDSGNVCYDDDIHDDTDEDVDGSMVPPHELIAKKLERSQISSFSVCEGVGRTLKGRDLSKVRNAILTKTVCNIKKVSLINDPWNGDCNADEECITNVIDNFLGEVMGNLATILVMRDDTAKVITKLRATLARKFSDDNSNTFSCR</sequence>
<evidence type="ECO:0000256" key="2">
    <source>
        <dbReference type="SAM" id="MobiDB-lite"/>
    </source>
</evidence>
<evidence type="ECO:0000313" key="3">
    <source>
        <dbReference type="EMBL" id="KAK6917288.1"/>
    </source>
</evidence>
<organism evidence="3 4">
    <name type="scientific">Dillenia turbinata</name>
    <dbReference type="NCBI Taxonomy" id="194707"/>
    <lineage>
        <taxon>Eukaryota</taxon>
        <taxon>Viridiplantae</taxon>
        <taxon>Streptophyta</taxon>
        <taxon>Embryophyta</taxon>
        <taxon>Tracheophyta</taxon>
        <taxon>Spermatophyta</taxon>
        <taxon>Magnoliopsida</taxon>
        <taxon>eudicotyledons</taxon>
        <taxon>Gunneridae</taxon>
        <taxon>Pentapetalae</taxon>
        <taxon>Dilleniales</taxon>
        <taxon>Dilleniaceae</taxon>
        <taxon>Dillenia</taxon>
    </lineage>
</organism>
<dbReference type="PANTHER" id="PTHR33083:SF103">
    <property type="entry name" value="SENESCENCE REGULATOR"/>
    <property type="match status" value="1"/>
</dbReference>
<comment type="caution">
    <text evidence="3">The sequence shown here is derived from an EMBL/GenBank/DDBJ whole genome shotgun (WGS) entry which is preliminary data.</text>
</comment>
<keyword evidence="4" id="KW-1185">Reference proteome</keyword>
<dbReference type="GO" id="GO:0010150">
    <property type="term" value="P:leaf senescence"/>
    <property type="evidence" value="ECO:0007669"/>
    <property type="project" value="UniProtKB-ARBA"/>
</dbReference>
<dbReference type="InterPro" id="IPR007608">
    <property type="entry name" value="Senescence_reg_S40"/>
</dbReference>
<dbReference type="AlphaFoldDB" id="A0AAN8UI77"/>
<feature type="region of interest" description="Disordered" evidence="2">
    <location>
        <begin position="1"/>
        <end position="76"/>
    </location>
</feature>
<evidence type="ECO:0000256" key="1">
    <source>
        <dbReference type="ARBA" id="ARBA00034773"/>
    </source>
</evidence>